<keyword evidence="2" id="KW-1185">Reference proteome</keyword>
<dbReference type="AlphaFoldDB" id="A0A5K8A521"/>
<proteinExistence type="predicted"/>
<reference evidence="1 2" key="1">
    <citation type="submission" date="2019-11" db="EMBL/GenBank/DDBJ databases">
        <title>Comparative genomics of hydrocarbon-degrading Desulfosarcina strains.</title>
        <authorList>
            <person name="Watanabe M."/>
            <person name="Kojima H."/>
            <person name="Fukui M."/>
        </authorList>
    </citation>
    <scope>NUCLEOTIDE SEQUENCE [LARGE SCALE GENOMIC DNA]</scope>
    <source>
        <strain evidence="2">oXyS1</strain>
    </source>
</reference>
<name>A0A5K8A521_9BACT</name>
<evidence type="ECO:0008006" key="3">
    <source>
        <dbReference type="Google" id="ProtNLM"/>
    </source>
</evidence>
<protein>
    <recommendedName>
        <fullName evidence="3">Conjugal transfer protein TraU</fullName>
    </recommendedName>
</protein>
<gene>
    <name evidence="1" type="ORF">DSCOOX_07060</name>
</gene>
<accession>A0A5K8A521</accession>
<evidence type="ECO:0000313" key="2">
    <source>
        <dbReference type="Proteomes" id="UP000422108"/>
    </source>
</evidence>
<sequence length="306" mass="33381">MNPISDVCWECIFPIKIAGMSIGTGMTSGLADPPDAASTPICVCPFPPPVFQRVGISLSFWEPARLIETVKDPFCFPSIGQSIYGETGTAGLLSGANDEEGGNQESANTFAQAHYMIFPAWSIMELLTDLTCVEKGGFDIAYMTEFDPLWNDDELAFFIQPEALLFANTVAQFSCVADSVSSNMGLPQPALFWCIGSYGSVYPLAGLINQSNYIQSQAALAARMIYKLARQGLILDPGVYICAAVPTPIWVKWNYRLQLAKPVRASGCMPIGRTGLLWSTMKNPPFVPGGDNFLFVNFRKRVCCAY</sequence>
<dbReference type="RefSeq" id="WP_162458764.1">
    <property type="nucleotide sequence ID" value="NZ_AP021879.1"/>
</dbReference>
<dbReference type="Proteomes" id="UP000422108">
    <property type="component" value="Chromosome"/>
</dbReference>
<evidence type="ECO:0000313" key="1">
    <source>
        <dbReference type="EMBL" id="BBO87526.1"/>
    </source>
</evidence>
<organism evidence="1 2">
    <name type="scientific">Desulfosarcina ovata subsp. ovata</name>
    <dbReference type="NCBI Taxonomy" id="2752305"/>
    <lineage>
        <taxon>Bacteria</taxon>
        <taxon>Pseudomonadati</taxon>
        <taxon>Thermodesulfobacteriota</taxon>
        <taxon>Desulfobacteria</taxon>
        <taxon>Desulfobacterales</taxon>
        <taxon>Desulfosarcinaceae</taxon>
        <taxon>Desulfosarcina</taxon>
    </lineage>
</organism>
<dbReference type="InterPro" id="IPR009649">
    <property type="entry name" value="TraU"/>
</dbReference>
<dbReference type="EMBL" id="AP021879">
    <property type="protein sequence ID" value="BBO87526.1"/>
    <property type="molecule type" value="Genomic_DNA"/>
</dbReference>
<dbReference type="Pfam" id="PF06834">
    <property type="entry name" value="TraU"/>
    <property type="match status" value="1"/>
</dbReference>